<evidence type="ECO:0000259" key="1">
    <source>
        <dbReference type="Pfam" id="PF18840"/>
    </source>
</evidence>
<dbReference type="Proteomes" id="UP000252415">
    <property type="component" value="Unassembled WGS sequence"/>
</dbReference>
<protein>
    <recommendedName>
        <fullName evidence="1">Large polyvalent protein associated domain-containing protein</fullName>
    </recommendedName>
</protein>
<dbReference type="Pfam" id="PF18840">
    <property type="entry name" value="LPD25"/>
    <property type="match status" value="1"/>
</dbReference>
<accession>A0A368VJA3</accession>
<dbReference type="EMBL" id="QPJD01000022">
    <property type="protein sequence ID" value="RCW41605.1"/>
    <property type="molecule type" value="Genomic_DNA"/>
</dbReference>
<name>A0A368VJA3_9BACL</name>
<evidence type="ECO:0000313" key="2">
    <source>
        <dbReference type="EMBL" id="RCW41605.1"/>
    </source>
</evidence>
<gene>
    <name evidence="2" type="ORF">DFP97_12241</name>
</gene>
<proteinExistence type="predicted"/>
<feature type="domain" description="Large polyvalent protein associated" evidence="1">
    <location>
        <begin position="98"/>
        <end position="158"/>
    </location>
</feature>
<dbReference type="RefSeq" id="WP_114383706.1">
    <property type="nucleotide sequence ID" value="NZ_QPJD01000022.1"/>
</dbReference>
<organism evidence="2 3">
    <name type="scientific">Paenibacillus prosopidis</name>
    <dbReference type="NCBI Taxonomy" id="630520"/>
    <lineage>
        <taxon>Bacteria</taxon>
        <taxon>Bacillati</taxon>
        <taxon>Bacillota</taxon>
        <taxon>Bacilli</taxon>
        <taxon>Bacillales</taxon>
        <taxon>Paenibacillaceae</taxon>
        <taxon>Paenibacillus</taxon>
    </lineage>
</organism>
<sequence>MTKTIRPETITKIQAVALESVKALPEFSNTDNILHAHMTDPKGWGAEYAELNDMDYRQLKRVLKYGYTTHVQVKRIVITRGEGPSAECGKPRLAKTWEEANEILKRMALTAPKQGYDKTDFEILFTNGDIYNGRYDLTQEDRISGNLYEHVKGHCEFYGGICKRLPDHITPEQYTQIIGEYTVMYLQLLDNVIYPSANEKGLDPELLQSLPVMTANPPKKRYLAPLESNFTLMKLSPELSKDDNPYIVYSGGSRHTSFKTPEGLERWMKNFGLRLGEEIQANTYKIHGAYRVSMIGNRAEVLHLPQIVIKMNCCMVRAYKEVTPESTNIYVVSNYIEKFNFDYSTPKGLWYLKKFFWN</sequence>
<reference evidence="2 3" key="1">
    <citation type="submission" date="2018-07" db="EMBL/GenBank/DDBJ databases">
        <title>Genomic Encyclopedia of Type Strains, Phase III (KMG-III): the genomes of soil and plant-associated and newly described type strains.</title>
        <authorList>
            <person name="Whitman W."/>
        </authorList>
    </citation>
    <scope>NUCLEOTIDE SEQUENCE [LARGE SCALE GENOMIC DNA]</scope>
    <source>
        <strain evidence="2 3">CECT 7506</strain>
    </source>
</reference>
<keyword evidence="3" id="KW-1185">Reference proteome</keyword>
<dbReference type="AlphaFoldDB" id="A0A368VJA3"/>
<comment type="caution">
    <text evidence="2">The sequence shown here is derived from an EMBL/GenBank/DDBJ whole genome shotgun (WGS) entry which is preliminary data.</text>
</comment>
<dbReference type="OrthoDB" id="2665099at2"/>
<evidence type="ECO:0000313" key="3">
    <source>
        <dbReference type="Proteomes" id="UP000252415"/>
    </source>
</evidence>
<dbReference type="InterPro" id="IPR041045">
    <property type="entry name" value="LPD25"/>
</dbReference>